<dbReference type="RefSeq" id="XP_040930029.1">
    <property type="nucleotide sequence ID" value="XM_041074095.1"/>
</dbReference>
<gene>
    <name evidence="3" type="primary">LOC107944263</name>
</gene>
<protein>
    <recommendedName>
        <fullName evidence="4">G-patch domain-containing protein</fullName>
    </recommendedName>
</protein>
<evidence type="ECO:0000313" key="2">
    <source>
        <dbReference type="Proteomes" id="UP000818029"/>
    </source>
</evidence>
<dbReference type="InterPro" id="IPR021109">
    <property type="entry name" value="Peptidase_aspartic_dom_sf"/>
</dbReference>
<dbReference type="Gene3D" id="2.40.70.10">
    <property type="entry name" value="Acid Proteases"/>
    <property type="match status" value="1"/>
</dbReference>
<feature type="region of interest" description="Disordered" evidence="1">
    <location>
        <begin position="322"/>
        <end position="359"/>
    </location>
</feature>
<dbReference type="GeneID" id="107944263"/>
<feature type="compositionally biased region" description="Basic and acidic residues" evidence="1">
    <location>
        <begin position="42"/>
        <end position="61"/>
    </location>
</feature>
<organism evidence="2 3">
    <name type="scientific">Gossypium hirsutum</name>
    <name type="common">Upland cotton</name>
    <name type="synonym">Gossypium mexicanum</name>
    <dbReference type="NCBI Taxonomy" id="3635"/>
    <lineage>
        <taxon>Eukaryota</taxon>
        <taxon>Viridiplantae</taxon>
        <taxon>Streptophyta</taxon>
        <taxon>Embryophyta</taxon>
        <taxon>Tracheophyta</taxon>
        <taxon>Spermatophyta</taxon>
        <taxon>Magnoliopsida</taxon>
        <taxon>eudicotyledons</taxon>
        <taxon>Gunneridae</taxon>
        <taxon>Pentapetalae</taxon>
        <taxon>rosids</taxon>
        <taxon>malvids</taxon>
        <taxon>Malvales</taxon>
        <taxon>Malvaceae</taxon>
        <taxon>Malvoideae</taxon>
        <taxon>Gossypium</taxon>
    </lineage>
</organism>
<dbReference type="CDD" id="cd00303">
    <property type="entry name" value="retropepsin_like"/>
    <property type="match status" value="1"/>
</dbReference>
<evidence type="ECO:0000256" key="1">
    <source>
        <dbReference type="SAM" id="MobiDB-lite"/>
    </source>
</evidence>
<reference evidence="3" key="2">
    <citation type="submission" date="2025-08" db="UniProtKB">
        <authorList>
            <consortium name="RefSeq"/>
        </authorList>
    </citation>
    <scope>IDENTIFICATION</scope>
</reference>
<reference evidence="2" key="1">
    <citation type="journal article" date="2020" name="Nat. Genet.">
        <title>Genomic diversifications of five Gossypium allopolyploid species and their impact on cotton improvement.</title>
        <authorList>
            <person name="Chen Z.J."/>
            <person name="Sreedasyam A."/>
            <person name="Ando A."/>
            <person name="Song Q."/>
            <person name="De Santiago L.M."/>
            <person name="Hulse-Kemp A.M."/>
            <person name="Ding M."/>
            <person name="Ye W."/>
            <person name="Kirkbride R.C."/>
            <person name="Jenkins J."/>
            <person name="Plott C."/>
            <person name="Lovell J."/>
            <person name="Lin Y.M."/>
            <person name="Vaughn R."/>
            <person name="Liu B."/>
            <person name="Simpson S."/>
            <person name="Scheffler B.E."/>
            <person name="Wen L."/>
            <person name="Saski C.A."/>
            <person name="Grover C.E."/>
            <person name="Hu G."/>
            <person name="Conover J.L."/>
            <person name="Carlson J.W."/>
            <person name="Shu S."/>
            <person name="Boston L.B."/>
            <person name="Williams M."/>
            <person name="Peterson D.G."/>
            <person name="McGee K."/>
            <person name="Jones D.C."/>
            <person name="Wendel J.F."/>
            <person name="Stelly D.M."/>
            <person name="Grimwood J."/>
            <person name="Schmutz J."/>
        </authorList>
    </citation>
    <scope>NUCLEOTIDE SEQUENCE [LARGE SCALE GENOMIC DNA]</scope>
    <source>
        <strain evidence="2">cv. TM-1</strain>
    </source>
</reference>
<evidence type="ECO:0000313" key="3">
    <source>
        <dbReference type="RefSeq" id="XP_040930029.1"/>
    </source>
</evidence>
<proteinExistence type="predicted"/>
<keyword evidence="2" id="KW-1185">Reference proteome</keyword>
<dbReference type="Proteomes" id="UP000818029">
    <property type="component" value="Chromosome A07"/>
</dbReference>
<dbReference type="PANTHER" id="PTHR32108:SF5">
    <property type="entry name" value="DYNACTIN SUBUNIT 1-LIKE"/>
    <property type="match status" value="1"/>
</dbReference>
<evidence type="ECO:0008006" key="4">
    <source>
        <dbReference type="Google" id="ProtNLM"/>
    </source>
</evidence>
<dbReference type="PANTHER" id="PTHR32108">
    <property type="entry name" value="DNA-DIRECTED RNA POLYMERASE SUBUNIT ALPHA"/>
    <property type="match status" value="1"/>
</dbReference>
<name>A0ABM2YHP1_GOSHI</name>
<sequence length="840" mass="95312">MTMLFINTLKAPFITHMLGSATKSFSDIVMTGEMIENAVRSGKIESGESAKKSAPRKRDNEVNSTSTFNKGQSKSLTVNQPKMVAINQRSSVRQESNATENTEMPQFTPIPMTYRELYQNLFNAHVVSPFYLKPLQPPYLKWYDTNAQCKYHAGITGHSIENCAAFKKVIERLIKMGIVRFDDPTVPNVAGNLLPNHTDQGVNGISEGKNKKIKCEVAKVKTPLRRVWREMVKRDLIALDLRRESKEERNYYEFHNEVGHKIQECVEFRALVQNMIDNKEIEFYQEAKNPIEGDIFFPYKDSKKVPWNYDCNVTIPRKESLVDASKEGQDGGSYTRSERRYDTANEEAQPTKGKTPVVEEMKEKVTKSVNEPVNEEEAKEFLKFLKYSEYSVVEQLCKQPARISVLALLLSSEVHRSALMKVLNEIYVANDISVNKLDRLVSNRSADNYIFCNGDEIPFGGTGSTKALHITTCCKGYTLPGVLIYSGSALNVLPLTTLNRLPIDSSHMKECQNIVNAFAGTERKVMGRIEIPLQIRPNTYEVDFLVMDIKPSYNCLLGRPWIHSAGAVPSSLHQKLMLVSEGRLITINAEEDIIATVSNNAPYLETNDEAIECSFRSFQFVNATFITKGSKILMPKLSRTTRMSLRLMVGKGALPGKGLGRHLQGKVKTPVLKDKRDCFDLGFKPDARQRRNELEKKQERRRTRLMGGEIIWEPMIFPHISKMFVSGGIIHPERGTPMKGAIEERLESLDINATYEEETRRENLLGICPYTLGSVLDNWTAKEIPVVLRTDLESPDINDTSDTASDSEFPFKQDVCMENFQDFEDDHDRNLSPDFLRMVE</sequence>
<feature type="compositionally biased region" description="Polar residues" evidence="1">
    <location>
        <begin position="62"/>
        <end position="74"/>
    </location>
</feature>
<feature type="region of interest" description="Disordered" evidence="1">
    <location>
        <begin position="40"/>
        <end position="74"/>
    </location>
</feature>
<accession>A0ABM2YHP1</accession>